<dbReference type="PANTHER" id="PTHR33215">
    <property type="entry name" value="PROTEIN DISTAL ANTENNA"/>
    <property type="match status" value="1"/>
</dbReference>
<evidence type="ECO:0000256" key="2">
    <source>
        <dbReference type="SAM" id="Coils"/>
    </source>
</evidence>
<dbReference type="SUPFAM" id="SSF46689">
    <property type="entry name" value="Homeodomain-like"/>
    <property type="match status" value="1"/>
</dbReference>
<dbReference type="InterPro" id="IPR002514">
    <property type="entry name" value="Transposase_8"/>
</dbReference>
<evidence type="ECO:0008006" key="4">
    <source>
        <dbReference type="Google" id="ProtNLM"/>
    </source>
</evidence>
<gene>
    <name evidence="3" type="ORF">HELGO_WM60759</name>
</gene>
<dbReference type="EMBL" id="CACVAY010000137">
    <property type="protein sequence ID" value="CAA6826795.1"/>
    <property type="molecule type" value="Genomic_DNA"/>
</dbReference>
<feature type="coiled-coil region" evidence="2">
    <location>
        <begin position="60"/>
        <end position="94"/>
    </location>
</feature>
<accession>A0A6S6U510</accession>
<dbReference type="InterPro" id="IPR009057">
    <property type="entry name" value="Homeodomain-like_sf"/>
</dbReference>
<dbReference type="Gene3D" id="1.10.10.60">
    <property type="entry name" value="Homeodomain-like"/>
    <property type="match status" value="1"/>
</dbReference>
<protein>
    <recommendedName>
        <fullName evidence="4">Transposase</fullName>
    </recommendedName>
</protein>
<reference evidence="3" key="1">
    <citation type="submission" date="2020-01" db="EMBL/GenBank/DDBJ databases">
        <authorList>
            <person name="Meier V. D."/>
            <person name="Meier V D."/>
        </authorList>
    </citation>
    <scope>NUCLEOTIDE SEQUENCE</scope>
    <source>
        <strain evidence="3">HLG_WM_MAG_07</strain>
    </source>
</reference>
<dbReference type="GO" id="GO:0004803">
    <property type="term" value="F:transposase activity"/>
    <property type="evidence" value="ECO:0007669"/>
    <property type="project" value="InterPro"/>
</dbReference>
<keyword evidence="2" id="KW-0175">Coiled coil</keyword>
<dbReference type="InterPro" id="IPR051839">
    <property type="entry name" value="RD_transcriptional_regulator"/>
</dbReference>
<name>A0A6S6U510_9GAMM</name>
<dbReference type="GO" id="GO:0006313">
    <property type="term" value="P:DNA transposition"/>
    <property type="evidence" value="ECO:0007669"/>
    <property type="project" value="InterPro"/>
</dbReference>
<sequence length="97" mass="11279">MATSYTKEFKREAAELVLDKGYTQKEAREAMGVSKSSLSHWVKQLREERAGITPDNRKAFTEEHQEIQQLKAKIKKLEREKEILKKASALLMLDSYH</sequence>
<organism evidence="3">
    <name type="scientific">uncultured Thiotrichaceae bacterium</name>
    <dbReference type="NCBI Taxonomy" id="298394"/>
    <lineage>
        <taxon>Bacteria</taxon>
        <taxon>Pseudomonadati</taxon>
        <taxon>Pseudomonadota</taxon>
        <taxon>Gammaproteobacteria</taxon>
        <taxon>Thiotrichales</taxon>
        <taxon>Thiotrichaceae</taxon>
        <taxon>environmental samples</taxon>
    </lineage>
</organism>
<dbReference type="GO" id="GO:0003677">
    <property type="term" value="F:DNA binding"/>
    <property type="evidence" value="ECO:0007669"/>
    <property type="project" value="InterPro"/>
</dbReference>
<dbReference type="PANTHER" id="PTHR33215:SF12">
    <property type="entry name" value="TRANSPOSASE INSN FOR INSERTION SEQUENCE ELEMENT IS911A-RELATED"/>
    <property type="match status" value="1"/>
</dbReference>
<evidence type="ECO:0000313" key="3">
    <source>
        <dbReference type="EMBL" id="CAA6826795.1"/>
    </source>
</evidence>
<dbReference type="AlphaFoldDB" id="A0A6S6U510"/>
<proteinExistence type="inferred from homology"/>
<comment type="similarity">
    <text evidence="1">Belongs to the transposase 8 family.</text>
</comment>
<evidence type="ECO:0000256" key="1">
    <source>
        <dbReference type="ARBA" id="ARBA00009964"/>
    </source>
</evidence>
<dbReference type="Pfam" id="PF01527">
    <property type="entry name" value="HTH_Tnp_1"/>
    <property type="match status" value="1"/>
</dbReference>